<comment type="subcellular location">
    <subcellularLocation>
        <location evidence="1">Nucleus</location>
    </subcellularLocation>
</comment>
<protein>
    <recommendedName>
        <fullName evidence="9">C2H2-type domain-containing protein</fullName>
    </recommendedName>
</protein>
<gene>
    <name evidence="10" type="ORF">EB796_009544</name>
</gene>
<dbReference type="AlphaFoldDB" id="A0A7J7K0J8"/>
<feature type="region of interest" description="Disordered" evidence="8">
    <location>
        <begin position="38"/>
        <end position="58"/>
    </location>
</feature>
<keyword evidence="4 7" id="KW-0863">Zinc-finger</keyword>
<proteinExistence type="predicted"/>
<accession>A0A7J7K0J8</accession>
<evidence type="ECO:0000259" key="9">
    <source>
        <dbReference type="PROSITE" id="PS50157"/>
    </source>
</evidence>
<feature type="compositionally biased region" description="Basic residues" evidence="8">
    <location>
        <begin position="286"/>
        <end position="295"/>
    </location>
</feature>
<keyword evidence="2" id="KW-0479">Metal-binding</keyword>
<evidence type="ECO:0000256" key="1">
    <source>
        <dbReference type="ARBA" id="ARBA00004123"/>
    </source>
</evidence>
<dbReference type="PANTHER" id="PTHR16515">
    <property type="entry name" value="PR DOMAIN ZINC FINGER PROTEIN"/>
    <property type="match status" value="1"/>
</dbReference>
<evidence type="ECO:0000256" key="6">
    <source>
        <dbReference type="ARBA" id="ARBA00023242"/>
    </source>
</evidence>
<dbReference type="InterPro" id="IPR013087">
    <property type="entry name" value="Znf_C2H2_type"/>
</dbReference>
<evidence type="ECO:0000313" key="10">
    <source>
        <dbReference type="EMBL" id="KAF6032149.1"/>
    </source>
</evidence>
<dbReference type="PROSITE" id="PS50157">
    <property type="entry name" value="ZINC_FINGER_C2H2_2"/>
    <property type="match status" value="4"/>
</dbReference>
<feature type="domain" description="C2H2-type" evidence="9">
    <location>
        <begin position="119"/>
        <end position="146"/>
    </location>
</feature>
<dbReference type="PANTHER" id="PTHR16515:SF49">
    <property type="entry name" value="GASTRULA ZINC FINGER PROTEIN XLCGF49.1-LIKE-RELATED"/>
    <property type="match status" value="1"/>
</dbReference>
<feature type="domain" description="C2H2-type" evidence="9">
    <location>
        <begin position="388"/>
        <end position="415"/>
    </location>
</feature>
<evidence type="ECO:0000256" key="5">
    <source>
        <dbReference type="ARBA" id="ARBA00022833"/>
    </source>
</evidence>
<keyword evidence="6" id="KW-0539">Nucleus</keyword>
<comment type="caution">
    <text evidence="10">The sequence shown here is derived from an EMBL/GenBank/DDBJ whole genome shotgun (WGS) entry which is preliminary data.</text>
</comment>
<keyword evidence="11" id="KW-1185">Reference proteome</keyword>
<dbReference type="OrthoDB" id="9998363at2759"/>
<dbReference type="Gene3D" id="3.30.160.60">
    <property type="entry name" value="Classic Zinc Finger"/>
    <property type="match status" value="2"/>
</dbReference>
<dbReference type="GO" id="GO:0010468">
    <property type="term" value="P:regulation of gene expression"/>
    <property type="evidence" value="ECO:0007669"/>
    <property type="project" value="TreeGrafter"/>
</dbReference>
<evidence type="ECO:0000313" key="11">
    <source>
        <dbReference type="Proteomes" id="UP000593567"/>
    </source>
</evidence>
<feature type="region of interest" description="Disordered" evidence="8">
    <location>
        <begin position="268"/>
        <end position="295"/>
    </location>
</feature>
<feature type="domain" description="C2H2-type" evidence="9">
    <location>
        <begin position="416"/>
        <end position="439"/>
    </location>
</feature>
<reference evidence="10" key="1">
    <citation type="submission" date="2020-06" db="EMBL/GenBank/DDBJ databases">
        <title>Draft genome of Bugula neritina, a colonial animal packing powerful symbionts and potential medicines.</title>
        <authorList>
            <person name="Rayko M."/>
        </authorList>
    </citation>
    <scope>NUCLEOTIDE SEQUENCE [LARGE SCALE GENOMIC DNA]</scope>
    <source>
        <strain evidence="10">Kwan_BN1</strain>
    </source>
</reference>
<keyword evidence="5" id="KW-0862">Zinc</keyword>
<dbReference type="GO" id="GO:0008270">
    <property type="term" value="F:zinc ion binding"/>
    <property type="evidence" value="ECO:0007669"/>
    <property type="project" value="UniProtKB-KW"/>
</dbReference>
<dbReference type="InterPro" id="IPR036236">
    <property type="entry name" value="Znf_C2H2_sf"/>
</dbReference>
<dbReference type="FunFam" id="3.30.160.60:FF:000065">
    <property type="entry name" value="B-cell CLL/lymphoma 6, member B"/>
    <property type="match status" value="1"/>
</dbReference>
<dbReference type="SMART" id="SM00355">
    <property type="entry name" value="ZnF_C2H2"/>
    <property type="match status" value="4"/>
</dbReference>
<dbReference type="EMBL" id="VXIV02001533">
    <property type="protein sequence ID" value="KAF6032149.1"/>
    <property type="molecule type" value="Genomic_DNA"/>
</dbReference>
<evidence type="ECO:0000256" key="4">
    <source>
        <dbReference type="ARBA" id="ARBA00022771"/>
    </source>
</evidence>
<dbReference type="Pfam" id="PF13894">
    <property type="entry name" value="zf-C2H2_4"/>
    <property type="match status" value="1"/>
</dbReference>
<dbReference type="SUPFAM" id="SSF57667">
    <property type="entry name" value="beta-beta-alpha zinc fingers"/>
    <property type="match status" value="2"/>
</dbReference>
<evidence type="ECO:0000256" key="8">
    <source>
        <dbReference type="SAM" id="MobiDB-lite"/>
    </source>
</evidence>
<keyword evidence="3" id="KW-0677">Repeat</keyword>
<organism evidence="10 11">
    <name type="scientific">Bugula neritina</name>
    <name type="common">Brown bryozoan</name>
    <name type="synonym">Sertularia neritina</name>
    <dbReference type="NCBI Taxonomy" id="10212"/>
    <lineage>
        <taxon>Eukaryota</taxon>
        <taxon>Metazoa</taxon>
        <taxon>Spiralia</taxon>
        <taxon>Lophotrochozoa</taxon>
        <taxon>Bryozoa</taxon>
        <taxon>Gymnolaemata</taxon>
        <taxon>Cheilostomatida</taxon>
        <taxon>Flustrina</taxon>
        <taxon>Buguloidea</taxon>
        <taxon>Bugulidae</taxon>
        <taxon>Bugula</taxon>
    </lineage>
</organism>
<evidence type="ECO:0000256" key="2">
    <source>
        <dbReference type="ARBA" id="ARBA00022723"/>
    </source>
</evidence>
<evidence type="ECO:0000256" key="3">
    <source>
        <dbReference type="ARBA" id="ARBA00022737"/>
    </source>
</evidence>
<evidence type="ECO:0000256" key="7">
    <source>
        <dbReference type="PROSITE-ProRule" id="PRU00042"/>
    </source>
</evidence>
<dbReference type="PROSITE" id="PS00028">
    <property type="entry name" value="ZINC_FINGER_C2H2_1"/>
    <property type="match status" value="2"/>
</dbReference>
<feature type="domain" description="C2H2-type" evidence="9">
    <location>
        <begin position="147"/>
        <end position="175"/>
    </location>
</feature>
<dbReference type="Proteomes" id="UP000593567">
    <property type="component" value="Unassembled WGS sequence"/>
</dbReference>
<sequence length="619" mass="68889">MIIRAVAIRGAMKDYFMDMRQSIQRGFNPTVEDNSYFNGHYQSKPVSKVEDGNSDNQANLSINVPEENEGTPAPPLPALIAKPSFMKNSPEELALSPDTVPLSLSVTPTKKTKERTTRYQCMLCDKVAGSKSHCMEHLICHSPVRPFKCSQCMKTYKSRKACREHLIVMHGVEKTEENLQRLVIVDHVGLKMLENVCTQYRKLINQGTPKSLTESASLMPSISKLKTEREANYDTGGGSAWLYKTEISPQLPPPLLQCGPSILSDTFTQHGNKSSSISSDSQPPLKRTRKGTPHKLVHEPVADEFSADMFQMDTDLDFDESNESFNFSSDKSKLVNSNSTLQSSFSQSMQDKINLNKSYIPSFQVYSNESPVSWINKQSPTGSKKPQPPCEVCGKCFPTKEKMADHMRSHSEVKQFSCLVCNKFFKYRRGVTNHLKEVHHFTDRIEINSKVSSNEEGFIGKKSLKPPERKAVATNVFKPFDGDMLHQSGTSISEKVIQDTLSSLADIRTAADSAPIMVGLSSNESSPGVASPTSIAQPNFFPRSNVPTPDNSMFSIDGEISSVDGNFCVDTKVDHIEISPSEMRKRQPAFLVENVKHNQGDCVDENFPIATTNIHQTNL</sequence>
<dbReference type="InterPro" id="IPR050331">
    <property type="entry name" value="Zinc_finger"/>
</dbReference>
<dbReference type="GO" id="GO:0005634">
    <property type="term" value="C:nucleus"/>
    <property type="evidence" value="ECO:0007669"/>
    <property type="project" value="UniProtKB-SubCell"/>
</dbReference>
<name>A0A7J7K0J8_BUGNE</name>